<reference evidence="6" key="1">
    <citation type="submission" date="2020-10" db="EMBL/GenBank/DDBJ databases">
        <authorList>
            <person name="Gilroy R."/>
        </authorList>
    </citation>
    <scope>NUCLEOTIDE SEQUENCE</scope>
    <source>
        <strain evidence="6">F6-4510</strain>
    </source>
</reference>
<dbReference type="SUPFAM" id="SSF75217">
    <property type="entry name" value="alpha/beta knot"/>
    <property type="match status" value="1"/>
</dbReference>
<dbReference type="InterPro" id="IPR029064">
    <property type="entry name" value="Ribosomal_eL30-like_sf"/>
</dbReference>
<proteinExistence type="inferred from homology"/>
<dbReference type="InterPro" id="IPR053888">
    <property type="entry name" value="MRM3-like_sub_bind"/>
</dbReference>
<comment type="similarity">
    <text evidence="1">Belongs to the class IV-like SAM-binding methyltransferase superfamily. RNA methyltransferase TrmH family.</text>
</comment>
<dbReference type="InterPro" id="IPR029028">
    <property type="entry name" value="Alpha/beta_knot_MTases"/>
</dbReference>
<dbReference type="InterPro" id="IPR001537">
    <property type="entry name" value="SpoU_MeTrfase"/>
</dbReference>
<accession>A0A9D9DUC8</accession>
<dbReference type="Pfam" id="PF00588">
    <property type="entry name" value="SpoU_methylase"/>
    <property type="match status" value="1"/>
</dbReference>
<dbReference type="AlphaFoldDB" id="A0A9D9DUC8"/>
<dbReference type="SUPFAM" id="SSF55315">
    <property type="entry name" value="L30e-like"/>
    <property type="match status" value="1"/>
</dbReference>
<keyword evidence="2 6" id="KW-0489">Methyltransferase</keyword>
<evidence type="ECO:0000259" key="4">
    <source>
        <dbReference type="Pfam" id="PF00588"/>
    </source>
</evidence>
<evidence type="ECO:0000259" key="5">
    <source>
        <dbReference type="Pfam" id="PF22435"/>
    </source>
</evidence>
<dbReference type="GO" id="GO:0006396">
    <property type="term" value="P:RNA processing"/>
    <property type="evidence" value="ECO:0007669"/>
    <property type="project" value="InterPro"/>
</dbReference>
<feature type="domain" description="tRNA/rRNA methyltransferase SpoU type" evidence="4">
    <location>
        <begin position="102"/>
        <end position="242"/>
    </location>
</feature>
<organism evidence="6 7">
    <name type="scientific">Candidatus Fimicola merdigallinarum</name>
    <dbReference type="NCBI Taxonomy" id="2840819"/>
    <lineage>
        <taxon>Bacteria</taxon>
        <taxon>Bacillati</taxon>
        <taxon>Bacillota</taxon>
        <taxon>Clostridia</taxon>
        <taxon>Lachnospirales</taxon>
        <taxon>Lachnospiraceae</taxon>
        <taxon>Lachnospiraceae incertae sedis</taxon>
        <taxon>Candidatus Fimicola</taxon>
    </lineage>
</organism>
<evidence type="ECO:0000256" key="3">
    <source>
        <dbReference type="ARBA" id="ARBA00022679"/>
    </source>
</evidence>
<dbReference type="Gene3D" id="3.30.1330.30">
    <property type="match status" value="1"/>
</dbReference>
<comment type="caution">
    <text evidence="6">The sequence shown here is derived from an EMBL/GenBank/DDBJ whole genome shotgun (WGS) entry which is preliminary data.</text>
</comment>
<reference evidence="6" key="2">
    <citation type="journal article" date="2021" name="PeerJ">
        <title>Extensive microbial diversity within the chicken gut microbiome revealed by metagenomics and culture.</title>
        <authorList>
            <person name="Gilroy R."/>
            <person name="Ravi A."/>
            <person name="Getino M."/>
            <person name="Pursley I."/>
            <person name="Horton D.L."/>
            <person name="Alikhan N.F."/>
            <person name="Baker D."/>
            <person name="Gharbi K."/>
            <person name="Hall N."/>
            <person name="Watson M."/>
            <person name="Adriaenssens E.M."/>
            <person name="Foster-Nyarko E."/>
            <person name="Jarju S."/>
            <person name="Secka A."/>
            <person name="Antonio M."/>
            <person name="Oren A."/>
            <person name="Chaudhuri R.R."/>
            <person name="La Ragione R."/>
            <person name="Hildebrand F."/>
            <person name="Pallen M.J."/>
        </authorList>
    </citation>
    <scope>NUCLEOTIDE SEQUENCE</scope>
    <source>
        <strain evidence="6">F6-4510</strain>
    </source>
</reference>
<evidence type="ECO:0000313" key="7">
    <source>
        <dbReference type="Proteomes" id="UP000823611"/>
    </source>
</evidence>
<keyword evidence="3" id="KW-0808">Transferase</keyword>
<dbReference type="GO" id="GO:0003723">
    <property type="term" value="F:RNA binding"/>
    <property type="evidence" value="ECO:0007669"/>
    <property type="project" value="InterPro"/>
</dbReference>
<dbReference type="EMBL" id="JADIMX010000004">
    <property type="protein sequence ID" value="MBO8433713.1"/>
    <property type="molecule type" value="Genomic_DNA"/>
</dbReference>
<dbReference type="Pfam" id="PF22435">
    <property type="entry name" value="MRM3-like_sub_bind"/>
    <property type="match status" value="1"/>
</dbReference>
<dbReference type="InterPro" id="IPR029026">
    <property type="entry name" value="tRNA_m1G_MTases_N"/>
</dbReference>
<sequence length="250" mass="27620">MKKIESLKNKRDRDKTGLFVVEGERFVSEIPDKSLIDLVAFSETYAKNNDIEKYFENGNAFVISDAVFKYCSDTENPQGILAVCKKQEKSLKDIIKNKDNGFYIVAEELNDPGNLGTIIRTADASAVDGIILTRGSVDLYNPKVLRSTMGAIFHIDICQNCDISETVSMLKEKGVSVYAGHLKGEKYPYDLDLKKGTAFMIGNEARGLSDKATSLCDELVKIPIPGKAESLNASMAGGILMYEVVRQRLV</sequence>
<dbReference type="PANTHER" id="PTHR43191">
    <property type="entry name" value="RRNA METHYLTRANSFERASE 3"/>
    <property type="match status" value="1"/>
</dbReference>
<dbReference type="GO" id="GO:0008173">
    <property type="term" value="F:RNA methyltransferase activity"/>
    <property type="evidence" value="ECO:0007669"/>
    <property type="project" value="InterPro"/>
</dbReference>
<evidence type="ECO:0000256" key="2">
    <source>
        <dbReference type="ARBA" id="ARBA00022603"/>
    </source>
</evidence>
<dbReference type="Proteomes" id="UP000823611">
    <property type="component" value="Unassembled WGS sequence"/>
</dbReference>
<protein>
    <submittedName>
        <fullName evidence="6">RNA methyltransferase</fullName>
    </submittedName>
</protein>
<dbReference type="PANTHER" id="PTHR43191:SF2">
    <property type="entry name" value="RRNA METHYLTRANSFERASE 3, MITOCHONDRIAL"/>
    <property type="match status" value="1"/>
</dbReference>
<gene>
    <name evidence="6" type="ORF">IAC55_00140</name>
</gene>
<dbReference type="Gene3D" id="3.40.1280.10">
    <property type="match status" value="1"/>
</dbReference>
<evidence type="ECO:0000313" key="6">
    <source>
        <dbReference type="EMBL" id="MBO8433713.1"/>
    </source>
</evidence>
<feature type="domain" description="MRM3-like substrate binding" evidence="5">
    <location>
        <begin position="2"/>
        <end position="82"/>
    </location>
</feature>
<dbReference type="CDD" id="cd18095">
    <property type="entry name" value="SpoU-like_rRNA-MTase"/>
    <property type="match status" value="1"/>
</dbReference>
<evidence type="ECO:0000256" key="1">
    <source>
        <dbReference type="ARBA" id="ARBA00007228"/>
    </source>
</evidence>
<name>A0A9D9DUC8_9FIRM</name>
<dbReference type="GO" id="GO:0032259">
    <property type="term" value="P:methylation"/>
    <property type="evidence" value="ECO:0007669"/>
    <property type="project" value="UniProtKB-KW"/>
</dbReference>
<dbReference type="InterPro" id="IPR051259">
    <property type="entry name" value="rRNA_Methyltransferase"/>
</dbReference>